<evidence type="ECO:0000256" key="2">
    <source>
        <dbReference type="ARBA" id="ARBA00010958"/>
    </source>
</evidence>
<dbReference type="InterPro" id="IPR005078">
    <property type="entry name" value="Peptidase_C54"/>
</dbReference>
<dbReference type="PANTHER" id="PTHR22624">
    <property type="entry name" value="CYSTEINE PROTEASE ATG4"/>
    <property type="match status" value="1"/>
</dbReference>
<evidence type="ECO:0000256" key="10">
    <source>
        <dbReference type="ARBA" id="ARBA00029362"/>
    </source>
</evidence>
<comment type="subcellular location">
    <subcellularLocation>
        <location evidence="1 11">Cytoplasm</location>
    </subcellularLocation>
</comment>
<keyword evidence="7" id="KW-0788">Thiol protease</keyword>
<evidence type="ECO:0000313" key="14">
    <source>
        <dbReference type="EMBL" id="KAK2963007.1"/>
    </source>
</evidence>
<evidence type="ECO:0000256" key="6">
    <source>
        <dbReference type="ARBA" id="ARBA00022801"/>
    </source>
</evidence>
<dbReference type="Pfam" id="PF03416">
    <property type="entry name" value="Peptidase_C54"/>
    <property type="match status" value="1"/>
</dbReference>
<dbReference type="Proteomes" id="UP001281761">
    <property type="component" value="Unassembled WGS sequence"/>
</dbReference>
<organism evidence="14 15">
    <name type="scientific">Blattamonas nauphoetae</name>
    <dbReference type="NCBI Taxonomy" id="2049346"/>
    <lineage>
        <taxon>Eukaryota</taxon>
        <taxon>Metamonada</taxon>
        <taxon>Preaxostyla</taxon>
        <taxon>Oxymonadida</taxon>
        <taxon>Blattamonas</taxon>
    </lineage>
</organism>
<gene>
    <name evidence="14" type="ORF">BLNAU_2030</name>
</gene>
<feature type="compositionally biased region" description="Polar residues" evidence="12">
    <location>
        <begin position="243"/>
        <end position="253"/>
    </location>
</feature>
<dbReference type="InterPro" id="IPR038765">
    <property type="entry name" value="Papain-like_cys_pep_sf"/>
</dbReference>
<evidence type="ECO:0000313" key="15">
    <source>
        <dbReference type="Proteomes" id="UP001281761"/>
    </source>
</evidence>
<keyword evidence="8 11" id="KW-0653">Protein transport</keyword>
<evidence type="ECO:0000256" key="8">
    <source>
        <dbReference type="ARBA" id="ARBA00022927"/>
    </source>
</evidence>
<reference evidence="14 15" key="1">
    <citation type="journal article" date="2022" name="bioRxiv">
        <title>Genomics of Preaxostyla Flagellates Illuminates Evolutionary Transitions and the Path Towards Mitochondrial Loss.</title>
        <authorList>
            <person name="Novak L.V.F."/>
            <person name="Treitli S.C."/>
            <person name="Pyrih J."/>
            <person name="Halakuc P."/>
            <person name="Pipaliya S.V."/>
            <person name="Vacek V."/>
            <person name="Brzon O."/>
            <person name="Soukal P."/>
            <person name="Eme L."/>
            <person name="Dacks J.B."/>
            <person name="Karnkowska A."/>
            <person name="Elias M."/>
            <person name="Hampl V."/>
        </authorList>
    </citation>
    <scope>NUCLEOTIDE SEQUENCE [LARGE SCALE GENOMIC DNA]</scope>
    <source>
        <strain evidence="14">NAU3</strain>
        <tissue evidence="14">Gut</tissue>
    </source>
</reference>
<dbReference type="EMBL" id="JARBJD010000008">
    <property type="protein sequence ID" value="KAK2963007.1"/>
    <property type="molecule type" value="Genomic_DNA"/>
</dbReference>
<dbReference type="GO" id="GO:0006508">
    <property type="term" value="P:proteolysis"/>
    <property type="evidence" value="ECO:0007669"/>
    <property type="project" value="UniProtKB-KW"/>
</dbReference>
<feature type="region of interest" description="Disordered" evidence="12">
    <location>
        <begin position="231"/>
        <end position="262"/>
    </location>
</feature>
<dbReference type="SUPFAM" id="SSF54001">
    <property type="entry name" value="Cysteine proteinases"/>
    <property type="match status" value="1"/>
</dbReference>
<keyword evidence="6 11" id="KW-0378">Hydrolase</keyword>
<dbReference type="InterPro" id="IPR046792">
    <property type="entry name" value="Peptidase_C54_cat"/>
</dbReference>
<feature type="region of interest" description="Disordered" evidence="12">
    <location>
        <begin position="321"/>
        <end position="340"/>
    </location>
</feature>
<evidence type="ECO:0000256" key="4">
    <source>
        <dbReference type="ARBA" id="ARBA00022490"/>
    </source>
</evidence>
<evidence type="ECO:0000256" key="11">
    <source>
        <dbReference type="RuleBase" id="RU363115"/>
    </source>
</evidence>
<dbReference type="EC" id="3.4.22.-" evidence="11"/>
<evidence type="ECO:0000256" key="7">
    <source>
        <dbReference type="ARBA" id="ARBA00022807"/>
    </source>
</evidence>
<comment type="similarity">
    <text evidence="2 11">Belongs to the peptidase C54 family.</text>
</comment>
<evidence type="ECO:0000256" key="1">
    <source>
        <dbReference type="ARBA" id="ARBA00004496"/>
    </source>
</evidence>
<keyword evidence="15" id="KW-1185">Reference proteome</keyword>
<comment type="catalytic activity">
    <reaction evidence="10">
        <text>[protein]-C-terminal L-amino acid-glycyl-phosphatidylethanolamide + H2O = [protein]-C-terminal L-amino acid-glycine + a 1,2-diacyl-sn-glycero-3-phosphoethanolamine</text>
        <dbReference type="Rhea" id="RHEA:67548"/>
        <dbReference type="Rhea" id="RHEA-COMP:17323"/>
        <dbReference type="Rhea" id="RHEA-COMP:17324"/>
        <dbReference type="ChEBI" id="CHEBI:15377"/>
        <dbReference type="ChEBI" id="CHEBI:64612"/>
        <dbReference type="ChEBI" id="CHEBI:172940"/>
        <dbReference type="ChEBI" id="CHEBI:172941"/>
    </reaction>
    <physiologicalReaction direction="left-to-right" evidence="10">
        <dbReference type="Rhea" id="RHEA:67549"/>
    </physiologicalReaction>
</comment>
<keyword evidence="5 11" id="KW-0645">Protease</keyword>
<sequence length="340" mass="38738">MVRSGSMLVASSYQRALFGPQFRVTNEYLRHCPRCLWMTSLFSEEMAPFTSHLHPFSIQTLLERGERYDKRQGQWFGPGTIANVYKDLFLEFCPASSIMHVHMCEQGLNTIFMPEILDLLTHNERAQPQIESEPVPNIPDCENPSCPCHSYPSTNQPPILILFPTLLGLRTIPVMYQMFLTRLFTLQWFVGIAGGHPTSAHFFFASQGDNVFYLDPHTVQPAENITFDPETYQQHAPDDNQQNKRPNNPNDPSATPEYLTPVGDSLNPYTIVGPLTMSRSSIEDIWTQIEAILRQNGDNDEILSPMLTFSEQRKEEFLSLGNEVPDGSDDDIIDFDESER</sequence>
<dbReference type="PANTHER" id="PTHR22624:SF49">
    <property type="entry name" value="CYSTEINE PROTEASE"/>
    <property type="match status" value="1"/>
</dbReference>
<keyword evidence="3" id="KW-0813">Transport</keyword>
<comment type="caution">
    <text evidence="14">The sequence shown here is derived from an EMBL/GenBank/DDBJ whole genome shotgun (WGS) entry which is preliminary data.</text>
</comment>
<evidence type="ECO:0000256" key="9">
    <source>
        <dbReference type="ARBA" id="ARBA00023006"/>
    </source>
</evidence>
<keyword evidence="9 11" id="KW-0072">Autophagy</keyword>
<feature type="domain" description="Peptidase C54 catalytic" evidence="13">
    <location>
        <begin position="1"/>
        <end position="237"/>
    </location>
</feature>
<protein>
    <recommendedName>
        <fullName evidence="11">Cysteine protease</fullName>
        <ecNumber evidence="11">3.4.22.-</ecNumber>
    </recommendedName>
</protein>
<evidence type="ECO:0000256" key="5">
    <source>
        <dbReference type="ARBA" id="ARBA00022670"/>
    </source>
</evidence>
<keyword evidence="4 11" id="KW-0963">Cytoplasm</keyword>
<name>A0ABQ9YGX3_9EUKA</name>
<proteinExistence type="inferred from homology"/>
<evidence type="ECO:0000259" key="13">
    <source>
        <dbReference type="Pfam" id="PF03416"/>
    </source>
</evidence>
<feature type="compositionally biased region" description="Acidic residues" evidence="12">
    <location>
        <begin position="326"/>
        <end position="340"/>
    </location>
</feature>
<evidence type="ECO:0000256" key="12">
    <source>
        <dbReference type="SAM" id="MobiDB-lite"/>
    </source>
</evidence>
<dbReference type="GO" id="GO:0008233">
    <property type="term" value="F:peptidase activity"/>
    <property type="evidence" value="ECO:0007669"/>
    <property type="project" value="UniProtKB-KW"/>
</dbReference>
<comment type="function">
    <text evidence="11">Cysteine protease that plays a key role in autophagy by mediating both proteolytic activation and delipidation of ATG8 family proteins.</text>
</comment>
<accession>A0ABQ9YGX3</accession>
<evidence type="ECO:0000256" key="3">
    <source>
        <dbReference type="ARBA" id="ARBA00022448"/>
    </source>
</evidence>